<evidence type="ECO:0000313" key="3">
    <source>
        <dbReference type="Proteomes" id="UP000317685"/>
    </source>
</evidence>
<dbReference type="RefSeq" id="WP_167524762.1">
    <property type="nucleotide sequence ID" value="NZ_JBEXOC010000007.1"/>
</dbReference>
<evidence type="ECO:0000256" key="1">
    <source>
        <dbReference type="SAM" id="SignalP"/>
    </source>
</evidence>
<comment type="caution">
    <text evidence="2">The sequence shown here is derived from an EMBL/GenBank/DDBJ whole genome shotgun (WGS) entry which is preliminary data.</text>
</comment>
<dbReference type="EMBL" id="VIWZ01000001">
    <property type="protein sequence ID" value="TWG15647.1"/>
    <property type="molecule type" value="Genomic_DNA"/>
</dbReference>
<reference evidence="2 3" key="1">
    <citation type="submission" date="2019-06" db="EMBL/GenBank/DDBJ databases">
        <title>Sequencing the genomes of 1000 actinobacteria strains.</title>
        <authorList>
            <person name="Klenk H.-P."/>
        </authorList>
    </citation>
    <scope>NUCLEOTIDE SEQUENCE [LARGE SCALE GENOMIC DNA]</scope>
    <source>
        <strain evidence="2 3">DSM 45885</strain>
    </source>
</reference>
<keyword evidence="1" id="KW-0732">Signal</keyword>
<evidence type="ECO:0000313" key="2">
    <source>
        <dbReference type="EMBL" id="TWG15647.1"/>
    </source>
</evidence>
<accession>A0A561VVL2</accession>
<feature type="chain" id="PRO_5022002880" evidence="1">
    <location>
        <begin position="30"/>
        <end position="52"/>
    </location>
</feature>
<keyword evidence="3" id="KW-1185">Reference proteome</keyword>
<dbReference type="GeneID" id="300132041"/>
<sequence>MFGRSPRRLRAALAFAAVVAFAGAFSGQASDLQLFDYSWGAPVLDKGATVAR</sequence>
<dbReference type="AlphaFoldDB" id="A0A561VVL2"/>
<name>A0A561VVL2_9ACTN</name>
<protein>
    <submittedName>
        <fullName evidence="2">Uncharacterized protein</fullName>
    </submittedName>
</protein>
<dbReference type="Proteomes" id="UP000317685">
    <property type="component" value="Unassembled WGS sequence"/>
</dbReference>
<proteinExistence type="predicted"/>
<feature type="signal peptide" evidence="1">
    <location>
        <begin position="1"/>
        <end position="29"/>
    </location>
</feature>
<gene>
    <name evidence="2" type="ORF">FHU34_11966</name>
</gene>
<organism evidence="2 3">
    <name type="scientific">Micromonospora taraxaci</name>
    <dbReference type="NCBI Taxonomy" id="1316803"/>
    <lineage>
        <taxon>Bacteria</taxon>
        <taxon>Bacillati</taxon>
        <taxon>Actinomycetota</taxon>
        <taxon>Actinomycetes</taxon>
        <taxon>Micromonosporales</taxon>
        <taxon>Micromonosporaceae</taxon>
        <taxon>Micromonospora</taxon>
    </lineage>
</organism>